<evidence type="ECO:0000259" key="6">
    <source>
        <dbReference type="Pfam" id="PF02826"/>
    </source>
</evidence>
<reference evidence="7 8" key="2">
    <citation type="submission" date="2016-01" db="EMBL/GenBank/DDBJ databases">
        <title>Microcella alkaliphila JAM AC0309 whole genome shotgun sequence.</title>
        <authorList>
            <person name="Kurata A."/>
            <person name="Hirose Y."/>
            <person name="Kishimoto N."/>
            <person name="Kobayashi T."/>
        </authorList>
    </citation>
    <scope>NUCLEOTIDE SEQUENCE [LARGE SCALE GENOMIC DNA]</scope>
    <source>
        <strain evidence="7 8">JAM AC0309</strain>
    </source>
</reference>
<dbReference type="AlphaFoldDB" id="A0A0U4NR74"/>
<dbReference type="InterPro" id="IPR006139">
    <property type="entry name" value="D-isomer_2_OHA_DH_cat_dom"/>
</dbReference>
<evidence type="ECO:0000313" key="7">
    <source>
        <dbReference type="EMBL" id="BAU30979.1"/>
    </source>
</evidence>
<evidence type="ECO:0000259" key="5">
    <source>
        <dbReference type="Pfam" id="PF00389"/>
    </source>
</evidence>
<dbReference type="PANTHER" id="PTHR10996:SF283">
    <property type="entry name" value="GLYOXYLATE_HYDROXYPYRUVATE REDUCTASE B"/>
    <property type="match status" value="1"/>
</dbReference>
<dbReference type="SUPFAM" id="SSF51735">
    <property type="entry name" value="NAD(P)-binding Rossmann-fold domains"/>
    <property type="match status" value="1"/>
</dbReference>
<dbReference type="InterPro" id="IPR006140">
    <property type="entry name" value="D-isomer_DH_NAD-bd"/>
</dbReference>
<dbReference type="Pfam" id="PF02826">
    <property type="entry name" value="2-Hacid_dh_C"/>
    <property type="match status" value="1"/>
</dbReference>
<evidence type="ECO:0000313" key="8">
    <source>
        <dbReference type="Proteomes" id="UP000218965"/>
    </source>
</evidence>
<dbReference type="Proteomes" id="UP000218965">
    <property type="component" value="Chromosome"/>
</dbReference>
<dbReference type="InterPro" id="IPR036291">
    <property type="entry name" value="NAD(P)-bd_dom_sf"/>
</dbReference>
<feature type="domain" description="D-isomer specific 2-hydroxyacid dehydrogenase NAD-binding" evidence="6">
    <location>
        <begin position="110"/>
        <end position="288"/>
    </location>
</feature>
<gene>
    <name evidence="7" type="primary">gyaR</name>
    <name evidence="7" type="ORF">MalAC0309_0100</name>
</gene>
<dbReference type="OrthoDB" id="117809at2"/>
<evidence type="ECO:0000256" key="4">
    <source>
        <dbReference type="RuleBase" id="RU003719"/>
    </source>
</evidence>
<dbReference type="InterPro" id="IPR050223">
    <property type="entry name" value="D-isomer_2-hydroxyacid_DH"/>
</dbReference>
<feature type="domain" description="D-isomer specific 2-hydroxyacid dehydrogenase catalytic" evidence="5">
    <location>
        <begin position="11"/>
        <end position="319"/>
    </location>
</feature>
<dbReference type="GO" id="GO:0030267">
    <property type="term" value="F:glyoxylate reductase (NADPH) activity"/>
    <property type="evidence" value="ECO:0007669"/>
    <property type="project" value="TreeGrafter"/>
</dbReference>
<dbReference type="RefSeq" id="WP_096419895.1">
    <property type="nucleotide sequence ID" value="NZ_AP017315.1"/>
</dbReference>
<dbReference type="Pfam" id="PF00389">
    <property type="entry name" value="2-Hacid_dh"/>
    <property type="match status" value="1"/>
</dbReference>
<dbReference type="Gene3D" id="3.40.50.720">
    <property type="entry name" value="NAD(P)-binding Rossmann-like Domain"/>
    <property type="match status" value="2"/>
</dbReference>
<dbReference type="PANTHER" id="PTHR10996">
    <property type="entry name" value="2-HYDROXYACID DEHYDROGENASE-RELATED"/>
    <property type="match status" value="1"/>
</dbReference>
<dbReference type="InterPro" id="IPR029753">
    <property type="entry name" value="D-isomer_DH_CS"/>
</dbReference>
<evidence type="ECO:0000256" key="1">
    <source>
        <dbReference type="ARBA" id="ARBA00005854"/>
    </source>
</evidence>
<protein>
    <submittedName>
        <fullName evidence="7">Glyoxylate reductase</fullName>
        <ecNumber evidence="7">1.1.1.26</ecNumber>
    </submittedName>
</protein>
<keyword evidence="3" id="KW-0520">NAD</keyword>
<dbReference type="GO" id="GO:0016618">
    <property type="term" value="F:hydroxypyruvate reductase [NAD(P)H] activity"/>
    <property type="evidence" value="ECO:0007669"/>
    <property type="project" value="TreeGrafter"/>
</dbReference>
<dbReference type="GO" id="GO:0047964">
    <property type="term" value="F:glyoxylate reductase (NADH) activity"/>
    <property type="evidence" value="ECO:0007669"/>
    <property type="project" value="UniProtKB-EC"/>
</dbReference>
<dbReference type="FunFam" id="3.40.50.720:FF:000203">
    <property type="entry name" value="D-3-phosphoglycerate dehydrogenase (SerA)"/>
    <property type="match status" value="1"/>
</dbReference>
<name>A0A0U4NR74_9MICO</name>
<dbReference type="GO" id="GO:0051287">
    <property type="term" value="F:NAD binding"/>
    <property type="evidence" value="ECO:0007669"/>
    <property type="project" value="InterPro"/>
</dbReference>
<evidence type="ECO:0000256" key="3">
    <source>
        <dbReference type="ARBA" id="ARBA00023027"/>
    </source>
</evidence>
<reference evidence="8" key="1">
    <citation type="submission" date="2015-12" db="EMBL/GenBank/DDBJ databases">
        <authorList>
            <person name="Shamseldin A."/>
            <person name="Moawad H."/>
            <person name="Abd El-Rahim W.M."/>
            <person name="Sadowsky M.J."/>
        </authorList>
    </citation>
    <scope>NUCLEOTIDE SEQUENCE [LARGE SCALE GENOMIC DNA]</scope>
    <source>
        <strain evidence="8">JAM AC0309</strain>
    </source>
</reference>
<sequence length="320" mass="33164">MSKRIVLTRLLTEAAMSAARDLPGELVVLGEGAPERSALLSAVSGASAIMSLVTERIDDEVLAAAGPGLRIVANVAAGVDNIDLAAAARRGVAVSNTPGVLDDATADLTLALILATTRRVVEADRFLRAGNSWIWGPKEWIGLQLSAGATLGIVGLGRIGMAVARRARAFGVRVVATGSRASGDEAAALDVEAVDLDDLFALSDIVTLHCPLTPDTRGLVDAPRLATMRRGSYLINTGRGPLVDENALADALESGRIAGAGLDVHEHEPLVNERLRASERVVLLPHIGSAGAATRDAMGRLAVQNVAEVLAGRSPLTPVR</sequence>
<dbReference type="CDD" id="cd05301">
    <property type="entry name" value="GDH"/>
    <property type="match status" value="1"/>
</dbReference>
<proteinExistence type="inferred from homology"/>
<organism evidence="7 8">
    <name type="scientific">Microcella alkaliphila</name>
    <dbReference type="NCBI Taxonomy" id="279828"/>
    <lineage>
        <taxon>Bacteria</taxon>
        <taxon>Bacillati</taxon>
        <taxon>Actinomycetota</taxon>
        <taxon>Actinomycetes</taxon>
        <taxon>Micrococcales</taxon>
        <taxon>Microbacteriaceae</taxon>
        <taxon>Microcella</taxon>
    </lineage>
</organism>
<dbReference type="SUPFAM" id="SSF52283">
    <property type="entry name" value="Formate/glycerate dehydrogenase catalytic domain-like"/>
    <property type="match status" value="1"/>
</dbReference>
<dbReference type="PROSITE" id="PS00670">
    <property type="entry name" value="D_2_HYDROXYACID_DH_2"/>
    <property type="match status" value="1"/>
</dbReference>
<keyword evidence="2 4" id="KW-0560">Oxidoreductase</keyword>
<evidence type="ECO:0000256" key="2">
    <source>
        <dbReference type="ARBA" id="ARBA00023002"/>
    </source>
</evidence>
<dbReference type="EC" id="1.1.1.26" evidence="7"/>
<dbReference type="EMBL" id="AP017315">
    <property type="protein sequence ID" value="BAU30979.1"/>
    <property type="molecule type" value="Genomic_DNA"/>
</dbReference>
<dbReference type="GO" id="GO:0005829">
    <property type="term" value="C:cytosol"/>
    <property type="evidence" value="ECO:0007669"/>
    <property type="project" value="TreeGrafter"/>
</dbReference>
<dbReference type="PROSITE" id="PS00671">
    <property type="entry name" value="D_2_HYDROXYACID_DH_3"/>
    <property type="match status" value="1"/>
</dbReference>
<accession>A0A0U4NR74</accession>
<dbReference type="KEGG" id="malk:MalAC0309_0100"/>
<comment type="similarity">
    <text evidence="1 4">Belongs to the D-isomer specific 2-hydroxyacid dehydrogenase family.</text>
</comment>